<dbReference type="SUPFAM" id="SSF51004">
    <property type="entry name" value="C-terminal (heme d1) domain of cytochrome cd1-nitrite reductase"/>
    <property type="match status" value="1"/>
</dbReference>
<protein>
    <submittedName>
        <fullName evidence="1">YVTN family beta-propeller repeat protein</fullName>
    </submittedName>
</protein>
<dbReference type="InterPro" id="IPR051200">
    <property type="entry name" value="Host-pathogen_enzymatic-act"/>
</dbReference>
<dbReference type="PANTHER" id="PTHR47197:SF3">
    <property type="entry name" value="DIHYDRO-HEME D1 DEHYDROGENASE"/>
    <property type="match status" value="1"/>
</dbReference>
<dbReference type="InterPro" id="IPR011048">
    <property type="entry name" value="Haem_d1_sf"/>
</dbReference>
<dbReference type="PANTHER" id="PTHR47197">
    <property type="entry name" value="PROTEIN NIRF"/>
    <property type="match status" value="1"/>
</dbReference>
<dbReference type="EMBL" id="CNFT01002246">
    <property type="protein sequence ID" value="CKU09528.1"/>
    <property type="molecule type" value="Genomic_DNA"/>
</dbReference>
<proteinExistence type="predicted"/>
<name>A0A655AQ58_MYCTX</name>
<gene>
    <name evidence="1" type="ORF">ERS027659_05049</name>
</gene>
<dbReference type="AlphaFoldDB" id="A0A655AQ58"/>
<dbReference type="InterPro" id="IPR015943">
    <property type="entry name" value="WD40/YVTN_repeat-like_dom_sf"/>
</dbReference>
<sequence>MVDVIDTRTHQITSSRAISEIGGLVTRVSVSGDADRAYLVSEDRVTVLCTRTHDVIGTIRTGQPSCVVESPDGKYLYIADYSGTITRTAVASTIVSGTEQLALQRRGSMQWFSPELQQYAPALA</sequence>
<organism evidence="1 2">
    <name type="scientific">Mycobacterium tuberculosis</name>
    <dbReference type="NCBI Taxonomy" id="1773"/>
    <lineage>
        <taxon>Bacteria</taxon>
        <taxon>Bacillati</taxon>
        <taxon>Actinomycetota</taxon>
        <taxon>Actinomycetes</taxon>
        <taxon>Mycobacteriales</taxon>
        <taxon>Mycobacteriaceae</taxon>
        <taxon>Mycobacterium</taxon>
        <taxon>Mycobacterium tuberculosis complex</taxon>
    </lineage>
</organism>
<reference evidence="1 2" key="1">
    <citation type="submission" date="2015-03" db="EMBL/GenBank/DDBJ databases">
        <authorList>
            <consortium name="Pathogen Informatics"/>
        </authorList>
    </citation>
    <scope>NUCLEOTIDE SEQUENCE [LARGE SCALE GENOMIC DNA]</scope>
    <source>
        <strain evidence="1 2">Bir 185</strain>
    </source>
</reference>
<dbReference type="Gene3D" id="2.130.10.10">
    <property type="entry name" value="YVTN repeat-like/Quinoprotein amine dehydrogenase"/>
    <property type="match status" value="1"/>
</dbReference>
<accession>A0A655AQ58</accession>
<evidence type="ECO:0000313" key="2">
    <source>
        <dbReference type="Proteomes" id="UP000050164"/>
    </source>
</evidence>
<dbReference type="Proteomes" id="UP000050164">
    <property type="component" value="Unassembled WGS sequence"/>
</dbReference>
<evidence type="ECO:0000313" key="1">
    <source>
        <dbReference type="EMBL" id="CKU09528.1"/>
    </source>
</evidence>